<feature type="region of interest" description="Disordered" evidence="5">
    <location>
        <begin position="100"/>
        <end position="123"/>
    </location>
</feature>
<evidence type="ECO:0000256" key="3">
    <source>
        <dbReference type="ARBA" id="ARBA00022833"/>
    </source>
</evidence>
<feature type="region of interest" description="Disordered" evidence="5">
    <location>
        <begin position="1"/>
        <end position="21"/>
    </location>
</feature>
<organism evidence="7 8">
    <name type="scientific">Acidithrix ferrooxidans</name>
    <dbReference type="NCBI Taxonomy" id="1280514"/>
    <lineage>
        <taxon>Bacteria</taxon>
        <taxon>Bacillati</taxon>
        <taxon>Actinomycetota</taxon>
        <taxon>Acidimicrobiia</taxon>
        <taxon>Acidimicrobiales</taxon>
        <taxon>Acidimicrobiaceae</taxon>
        <taxon>Acidithrix</taxon>
    </lineage>
</organism>
<sequence length="188" mass="20667">MTEKKNVAKVVSPMNKRPAGIKSNAISADSIMDDRGDVKGNQEAVMATLTKEEIDALSDDEYDSLSHEDFMAAQVILLEAEKSVYLTQAEMFKEEAATLARESEPGDVQFDEESGEGGNSTMERERDLALLASHMATVSEIDEAIEKIAKAAYGKCANCHSEIPRIRLRALPYARLCVHCKSGSIIRR</sequence>
<dbReference type="GO" id="GO:0008270">
    <property type="term" value="F:zinc ion binding"/>
    <property type="evidence" value="ECO:0007669"/>
    <property type="project" value="UniProtKB-KW"/>
</dbReference>
<dbReference type="Pfam" id="PF01258">
    <property type="entry name" value="zf-dskA_traR"/>
    <property type="match status" value="1"/>
</dbReference>
<feature type="zinc finger region" description="dksA C4-type" evidence="4">
    <location>
        <begin position="156"/>
        <end position="180"/>
    </location>
</feature>
<keyword evidence="1" id="KW-0479">Metal-binding</keyword>
<dbReference type="PROSITE" id="PS51128">
    <property type="entry name" value="ZF_DKSA_2"/>
    <property type="match status" value="1"/>
</dbReference>
<keyword evidence="3" id="KW-0862">Zinc</keyword>
<dbReference type="PANTHER" id="PTHR33823">
    <property type="entry name" value="RNA POLYMERASE-BINDING TRANSCRIPTION FACTOR DKSA-RELATED"/>
    <property type="match status" value="1"/>
</dbReference>
<name>A0A0D8HMI6_9ACTN</name>
<feature type="domain" description="Zinc finger DksA/TraR C4-type" evidence="6">
    <location>
        <begin position="153"/>
        <end position="182"/>
    </location>
</feature>
<keyword evidence="2" id="KW-0863">Zinc-finger</keyword>
<evidence type="ECO:0000256" key="2">
    <source>
        <dbReference type="ARBA" id="ARBA00022771"/>
    </source>
</evidence>
<evidence type="ECO:0000313" key="7">
    <source>
        <dbReference type="EMBL" id="KJF19064.1"/>
    </source>
</evidence>
<reference evidence="7 8" key="1">
    <citation type="submission" date="2015-01" db="EMBL/GenBank/DDBJ databases">
        <title>Draft genome of the acidophilic iron oxidizer Acidithrix ferrooxidans strain Py-F3.</title>
        <authorList>
            <person name="Poehlein A."/>
            <person name="Eisen S."/>
            <person name="Schloemann M."/>
            <person name="Johnson B.D."/>
            <person name="Daniel R."/>
            <person name="Muehling M."/>
        </authorList>
    </citation>
    <scope>NUCLEOTIDE SEQUENCE [LARGE SCALE GENOMIC DNA]</scope>
    <source>
        <strain evidence="7 8">Py-F3</strain>
    </source>
</reference>
<dbReference type="OrthoDB" id="1121111at2"/>
<protein>
    <submittedName>
        <fullName evidence="7">RNA polymerase-binding transcription factor DksA</fullName>
    </submittedName>
</protein>
<accession>A0A0D8HMI6</accession>
<dbReference type="EMBL" id="JXYS01000001">
    <property type="protein sequence ID" value="KJF19064.1"/>
    <property type="molecule type" value="Genomic_DNA"/>
</dbReference>
<dbReference type="AlphaFoldDB" id="A0A0D8HMI6"/>
<evidence type="ECO:0000256" key="4">
    <source>
        <dbReference type="PROSITE-ProRule" id="PRU00510"/>
    </source>
</evidence>
<dbReference type="STRING" id="1280514.AXFE_01010"/>
<gene>
    <name evidence="7" type="primary">dksA</name>
    <name evidence="7" type="ORF">AXFE_01010</name>
</gene>
<evidence type="ECO:0000256" key="5">
    <source>
        <dbReference type="SAM" id="MobiDB-lite"/>
    </source>
</evidence>
<proteinExistence type="predicted"/>
<dbReference type="RefSeq" id="WP_052603941.1">
    <property type="nucleotide sequence ID" value="NZ_JXYS01000001.1"/>
</dbReference>
<evidence type="ECO:0000256" key="1">
    <source>
        <dbReference type="ARBA" id="ARBA00022723"/>
    </source>
</evidence>
<comment type="caution">
    <text evidence="7">The sequence shown here is derived from an EMBL/GenBank/DDBJ whole genome shotgun (WGS) entry which is preliminary data.</text>
</comment>
<dbReference type="PANTHER" id="PTHR33823:SF4">
    <property type="entry name" value="GENERAL STRESS PROTEIN 16O"/>
    <property type="match status" value="1"/>
</dbReference>
<evidence type="ECO:0000259" key="6">
    <source>
        <dbReference type="Pfam" id="PF01258"/>
    </source>
</evidence>
<evidence type="ECO:0000313" key="8">
    <source>
        <dbReference type="Proteomes" id="UP000032360"/>
    </source>
</evidence>
<dbReference type="Gene3D" id="1.20.120.910">
    <property type="entry name" value="DksA, coiled-coil domain"/>
    <property type="match status" value="1"/>
</dbReference>
<dbReference type="InterPro" id="IPR000962">
    <property type="entry name" value="Znf_DskA_TraR"/>
</dbReference>
<keyword evidence="8" id="KW-1185">Reference proteome</keyword>
<dbReference type="Proteomes" id="UP000032360">
    <property type="component" value="Unassembled WGS sequence"/>
</dbReference>
<dbReference type="SUPFAM" id="SSF57716">
    <property type="entry name" value="Glucocorticoid receptor-like (DNA-binding domain)"/>
    <property type="match status" value="1"/>
</dbReference>